<dbReference type="AlphaFoldDB" id="A0A5N6UCL7"/>
<dbReference type="EMBL" id="ML738767">
    <property type="protein sequence ID" value="KAE8156310.1"/>
    <property type="molecule type" value="Genomic_DNA"/>
</dbReference>
<gene>
    <name evidence="2" type="ORF">BDV40DRAFT_281471</name>
</gene>
<reference evidence="2 3" key="1">
    <citation type="submission" date="2019-04" db="EMBL/GenBank/DDBJ databases">
        <title>Friends and foes A comparative genomics study of 23 Aspergillus species from section Flavi.</title>
        <authorList>
            <consortium name="DOE Joint Genome Institute"/>
            <person name="Kjaerbolling I."/>
            <person name="Vesth T."/>
            <person name="Frisvad J.C."/>
            <person name="Nybo J.L."/>
            <person name="Theobald S."/>
            <person name="Kildgaard S."/>
            <person name="Isbrandt T."/>
            <person name="Kuo A."/>
            <person name="Sato A."/>
            <person name="Lyhne E.K."/>
            <person name="Kogle M.E."/>
            <person name="Wiebenga A."/>
            <person name="Kun R.S."/>
            <person name="Lubbers R.J."/>
            <person name="Makela M.R."/>
            <person name="Barry K."/>
            <person name="Chovatia M."/>
            <person name="Clum A."/>
            <person name="Daum C."/>
            <person name="Haridas S."/>
            <person name="He G."/>
            <person name="LaButti K."/>
            <person name="Lipzen A."/>
            <person name="Mondo S."/>
            <person name="Riley R."/>
            <person name="Salamov A."/>
            <person name="Simmons B.A."/>
            <person name="Magnuson J.K."/>
            <person name="Henrissat B."/>
            <person name="Mortensen U.H."/>
            <person name="Larsen T.O."/>
            <person name="Devries R.P."/>
            <person name="Grigoriev I.V."/>
            <person name="Machida M."/>
            <person name="Baker S.E."/>
            <person name="Andersen M.R."/>
        </authorList>
    </citation>
    <scope>NUCLEOTIDE SEQUENCE [LARGE SCALE GENOMIC DNA]</scope>
    <source>
        <strain evidence="2 3">CBS 117626</strain>
    </source>
</reference>
<organism evidence="2 3">
    <name type="scientific">Aspergillus tamarii</name>
    <dbReference type="NCBI Taxonomy" id="41984"/>
    <lineage>
        <taxon>Eukaryota</taxon>
        <taxon>Fungi</taxon>
        <taxon>Dikarya</taxon>
        <taxon>Ascomycota</taxon>
        <taxon>Pezizomycotina</taxon>
        <taxon>Eurotiomycetes</taxon>
        <taxon>Eurotiomycetidae</taxon>
        <taxon>Eurotiales</taxon>
        <taxon>Aspergillaceae</taxon>
        <taxon>Aspergillus</taxon>
        <taxon>Aspergillus subgen. Circumdati</taxon>
    </lineage>
</organism>
<accession>A0A5N6UCL7</accession>
<keyword evidence="3" id="KW-1185">Reference proteome</keyword>
<name>A0A5N6UCL7_ASPTM</name>
<protein>
    <submittedName>
        <fullName evidence="2">Uncharacterized protein</fullName>
    </submittedName>
</protein>
<evidence type="ECO:0000313" key="3">
    <source>
        <dbReference type="Proteomes" id="UP000326950"/>
    </source>
</evidence>
<sequence length="100" mass="11259">MRAPKLLRDGQLALTHLLSPFGSKPRTFYHLHTSPPPPPLRSALPANTISPPFRMDSNLQSSPEWTAQSVRDAFIQYFQQNGHTFGIPYTAFYILIFSTG</sequence>
<feature type="region of interest" description="Disordered" evidence="1">
    <location>
        <begin position="28"/>
        <end position="55"/>
    </location>
</feature>
<evidence type="ECO:0000256" key="1">
    <source>
        <dbReference type="SAM" id="MobiDB-lite"/>
    </source>
</evidence>
<dbReference type="OrthoDB" id="2423964at2759"/>
<proteinExistence type="predicted"/>
<evidence type="ECO:0000313" key="2">
    <source>
        <dbReference type="EMBL" id="KAE8156310.1"/>
    </source>
</evidence>
<dbReference type="Proteomes" id="UP000326950">
    <property type="component" value="Unassembled WGS sequence"/>
</dbReference>